<dbReference type="RefSeq" id="WP_117320578.1">
    <property type="nucleotide sequence ID" value="NZ_QVTD01000001.1"/>
</dbReference>
<feature type="domain" description="HTH tetR-type" evidence="5">
    <location>
        <begin position="7"/>
        <end position="67"/>
    </location>
</feature>
<organism evidence="6 7">
    <name type="scientific">Peribacillus glennii</name>
    <dbReference type="NCBI Taxonomy" id="2303991"/>
    <lineage>
        <taxon>Bacteria</taxon>
        <taxon>Bacillati</taxon>
        <taxon>Bacillota</taxon>
        <taxon>Bacilli</taxon>
        <taxon>Bacillales</taxon>
        <taxon>Bacillaceae</taxon>
        <taxon>Peribacillus</taxon>
    </lineage>
</organism>
<proteinExistence type="predicted"/>
<evidence type="ECO:0000256" key="3">
    <source>
        <dbReference type="ARBA" id="ARBA00023163"/>
    </source>
</evidence>
<feature type="DNA-binding region" description="H-T-H motif" evidence="4">
    <location>
        <begin position="30"/>
        <end position="49"/>
    </location>
</feature>
<dbReference type="InterPro" id="IPR009057">
    <property type="entry name" value="Homeodomain-like_sf"/>
</dbReference>
<evidence type="ECO:0000259" key="5">
    <source>
        <dbReference type="PROSITE" id="PS50977"/>
    </source>
</evidence>
<evidence type="ECO:0000256" key="1">
    <source>
        <dbReference type="ARBA" id="ARBA00023015"/>
    </source>
</evidence>
<protein>
    <submittedName>
        <fullName evidence="6">TetR/AcrR family transcriptional regulator</fullName>
    </submittedName>
</protein>
<dbReference type="InterPro" id="IPR050109">
    <property type="entry name" value="HTH-type_TetR-like_transc_reg"/>
</dbReference>
<evidence type="ECO:0000256" key="2">
    <source>
        <dbReference type="ARBA" id="ARBA00023125"/>
    </source>
</evidence>
<comment type="caution">
    <text evidence="6">The sequence shown here is derived from an EMBL/GenBank/DDBJ whole genome shotgun (WGS) entry which is preliminary data.</text>
</comment>
<dbReference type="InterPro" id="IPR041479">
    <property type="entry name" value="TetR_CgmR_C"/>
</dbReference>
<dbReference type="SUPFAM" id="SSF46689">
    <property type="entry name" value="Homeodomain-like"/>
    <property type="match status" value="1"/>
</dbReference>
<keyword evidence="3" id="KW-0804">Transcription</keyword>
<dbReference type="PANTHER" id="PTHR30055:SF234">
    <property type="entry name" value="HTH-TYPE TRANSCRIPTIONAL REGULATOR BETI"/>
    <property type="match status" value="1"/>
</dbReference>
<evidence type="ECO:0000313" key="7">
    <source>
        <dbReference type="Proteomes" id="UP000262939"/>
    </source>
</evidence>
<evidence type="ECO:0000313" key="6">
    <source>
        <dbReference type="EMBL" id="RFU66610.1"/>
    </source>
</evidence>
<dbReference type="OrthoDB" id="9806334at2"/>
<sequence length="184" mass="21114">MSNRRSTLTRDHILLEACRLVSRDGVSNLTLEKVAKEAGVSKGGLLYHFPSKETLIKGMIDDMLKRSYQDIDYYLSKENDEPGKWLRAFIQTTFKEVGRKDLISPGLMSMLLANTELLDSWRKTYADWTENIENDNQDLLIASIVRLACEGLWFTDLLGFSPVQGEFRQQILNTLVELTKKDHL</sequence>
<accession>A0A372LJH1</accession>
<dbReference type="Gene3D" id="1.10.357.10">
    <property type="entry name" value="Tetracycline Repressor, domain 2"/>
    <property type="match status" value="1"/>
</dbReference>
<dbReference type="PRINTS" id="PR00455">
    <property type="entry name" value="HTHTETR"/>
</dbReference>
<keyword evidence="2 4" id="KW-0238">DNA-binding</keyword>
<dbReference type="PANTHER" id="PTHR30055">
    <property type="entry name" value="HTH-TYPE TRANSCRIPTIONAL REGULATOR RUTR"/>
    <property type="match status" value="1"/>
</dbReference>
<name>A0A372LJH1_9BACI</name>
<keyword evidence="7" id="KW-1185">Reference proteome</keyword>
<dbReference type="SUPFAM" id="SSF48498">
    <property type="entry name" value="Tetracyclin repressor-like, C-terminal domain"/>
    <property type="match status" value="1"/>
</dbReference>
<dbReference type="InterPro" id="IPR036271">
    <property type="entry name" value="Tet_transcr_reg_TetR-rel_C_sf"/>
</dbReference>
<dbReference type="EMBL" id="QVTD01000001">
    <property type="protein sequence ID" value="RFU66610.1"/>
    <property type="molecule type" value="Genomic_DNA"/>
</dbReference>
<gene>
    <name evidence="6" type="ORF">D0466_00390</name>
</gene>
<keyword evidence="1" id="KW-0805">Transcription regulation</keyword>
<dbReference type="PROSITE" id="PS50977">
    <property type="entry name" value="HTH_TETR_2"/>
    <property type="match status" value="1"/>
</dbReference>
<dbReference type="AlphaFoldDB" id="A0A372LJH1"/>
<dbReference type="Proteomes" id="UP000262939">
    <property type="component" value="Unassembled WGS sequence"/>
</dbReference>
<dbReference type="Pfam" id="PF00440">
    <property type="entry name" value="TetR_N"/>
    <property type="match status" value="1"/>
</dbReference>
<evidence type="ECO:0000256" key="4">
    <source>
        <dbReference type="PROSITE-ProRule" id="PRU00335"/>
    </source>
</evidence>
<dbReference type="Pfam" id="PF17937">
    <property type="entry name" value="TetR_C_28"/>
    <property type="match status" value="1"/>
</dbReference>
<dbReference type="GO" id="GO:0000976">
    <property type="term" value="F:transcription cis-regulatory region binding"/>
    <property type="evidence" value="ECO:0007669"/>
    <property type="project" value="TreeGrafter"/>
</dbReference>
<dbReference type="GO" id="GO:0003700">
    <property type="term" value="F:DNA-binding transcription factor activity"/>
    <property type="evidence" value="ECO:0007669"/>
    <property type="project" value="TreeGrafter"/>
</dbReference>
<dbReference type="InterPro" id="IPR001647">
    <property type="entry name" value="HTH_TetR"/>
</dbReference>
<reference evidence="6 7" key="1">
    <citation type="submission" date="2018-08" db="EMBL/GenBank/DDBJ databases">
        <title>Bacillus chawlae sp. nov., Bacillus glennii sp. nov., and Bacillus saganii sp. nov. Isolated from the Vehicle Assembly Building at Kennedy Space Center where the Viking Spacecraft were Assembled.</title>
        <authorList>
            <person name="Seuylemezian A."/>
            <person name="Vaishampayan P."/>
        </authorList>
    </citation>
    <scope>NUCLEOTIDE SEQUENCE [LARGE SCALE GENOMIC DNA]</scope>
    <source>
        <strain evidence="6 7">V44-8</strain>
    </source>
</reference>